<accession>A0A7W7R930</accession>
<sequence length="73" mass="7746">MADLADEVAPLLDRPWAVFGHSMGATVGHELVRLGGTSSAMLEIPEIRRLALPAVRSDHRLAEPRHAGPGTAP</sequence>
<dbReference type="EMBL" id="JACHJV010000002">
    <property type="protein sequence ID" value="MBB4927621.1"/>
    <property type="molecule type" value="Genomic_DNA"/>
</dbReference>
<dbReference type="InterPro" id="IPR029058">
    <property type="entry name" value="AB_hydrolase_fold"/>
</dbReference>
<dbReference type="SUPFAM" id="SSF53474">
    <property type="entry name" value="alpha/beta-Hydrolases"/>
    <property type="match status" value="1"/>
</dbReference>
<dbReference type="AlphaFoldDB" id="A0A7W7R930"/>
<evidence type="ECO:0000313" key="2">
    <source>
        <dbReference type="Proteomes" id="UP000540506"/>
    </source>
</evidence>
<gene>
    <name evidence="1" type="ORF">FHR34_006716</name>
</gene>
<evidence type="ECO:0000313" key="1">
    <source>
        <dbReference type="EMBL" id="MBB4927621.1"/>
    </source>
</evidence>
<keyword evidence="2" id="KW-1185">Reference proteome</keyword>
<comment type="caution">
    <text evidence="1">The sequence shown here is derived from an EMBL/GenBank/DDBJ whole genome shotgun (WGS) entry which is preliminary data.</text>
</comment>
<proteinExistence type="predicted"/>
<organism evidence="1 2">
    <name type="scientific">Kitasatospora kifunensis</name>
    <name type="common">Streptomyces kifunensis</name>
    <dbReference type="NCBI Taxonomy" id="58351"/>
    <lineage>
        <taxon>Bacteria</taxon>
        <taxon>Bacillati</taxon>
        <taxon>Actinomycetota</taxon>
        <taxon>Actinomycetes</taxon>
        <taxon>Kitasatosporales</taxon>
        <taxon>Streptomycetaceae</taxon>
        <taxon>Kitasatospora</taxon>
    </lineage>
</organism>
<dbReference type="Proteomes" id="UP000540506">
    <property type="component" value="Unassembled WGS sequence"/>
</dbReference>
<dbReference type="Gene3D" id="3.40.50.1820">
    <property type="entry name" value="alpha/beta hydrolase"/>
    <property type="match status" value="1"/>
</dbReference>
<name>A0A7W7R930_KITKI</name>
<reference evidence="1 2" key="1">
    <citation type="submission" date="2020-08" db="EMBL/GenBank/DDBJ databases">
        <title>Sequencing the genomes of 1000 actinobacteria strains.</title>
        <authorList>
            <person name="Klenk H.-P."/>
        </authorList>
    </citation>
    <scope>NUCLEOTIDE SEQUENCE [LARGE SCALE GENOMIC DNA]</scope>
    <source>
        <strain evidence="1 2">DSM 41654</strain>
    </source>
</reference>
<protein>
    <submittedName>
        <fullName evidence="1">Surfactin synthase thioesterase subunit</fullName>
    </submittedName>
</protein>